<comment type="similarity">
    <text evidence="1">Belongs to the AIM6 family.</text>
</comment>
<keyword evidence="4" id="KW-0812">Transmembrane</keyword>
<dbReference type="PANTHER" id="PTHR31571">
    <property type="entry name" value="ALTERED INHERITANCE OF MITOCHONDRIA PROTEIN 6"/>
    <property type="match status" value="1"/>
</dbReference>
<comment type="caution">
    <text evidence="5">The sequence shown here is derived from an EMBL/GenBank/DDBJ whole genome shotgun (WGS) entry which is preliminary data.</text>
</comment>
<keyword evidence="4" id="KW-1133">Transmembrane helix</keyword>
<dbReference type="GO" id="GO:0008081">
    <property type="term" value="F:phosphoric diester hydrolase activity"/>
    <property type="evidence" value="ECO:0007669"/>
    <property type="project" value="InterPro"/>
</dbReference>
<dbReference type="EMBL" id="JAEUBF010001168">
    <property type="protein sequence ID" value="KAH3672289.1"/>
    <property type="molecule type" value="Genomic_DNA"/>
</dbReference>
<dbReference type="InterPro" id="IPR051236">
    <property type="entry name" value="HAT_RTT109-like"/>
</dbReference>
<feature type="transmembrane region" description="Helical" evidence="4">
    <location>
        <begin position="27"/>
        <end position="45"/>
    </location>
</feature>
<dbReference type="PANTHER" id="PTHR31571:SF1">
    <property type="entry name" value="ALTERED INHERITANCE OF MITOCHONDRIA PROTEIN 6"/>
    <property type="match status" value="1"/>
</dbReference>
<keyword evidence="3" id="KW-0732">Signal</keyword>
<evidence type="ECO:0000313" key="6">
    <source>
        <dbReference type="Proteomes" id="UP000769528"/>
    </source>
</evidence>
<accession>A0A9P8TB42</accession>
<protein>
    <recommendedName>
        <fullName evidence="2">Altered inheritance of mitochondria protein 6</fullName>
    </recommendedName>
</protein>
<gene>
    <name evidence="5" type="ORF">WICMUC_004384</name>
</gene>
<keyword evidence="6" id="KW-1185">Reference proteome</keyword>
<evidence type="ECO:0000256" key="2">
    <source>
        <dbReference type="ARBA" id="ARBA00014286"/>
    </source>
</evidence>
<reference evidence="5" key="2">
    <citation type="submission" date="2021-01" db="EMBL/GenBank/DDBJ databases">
        <authorList>
            <person name="Schikora-Tamarit M.A."/>
        </authorList>
    </citation>
    <scope>NUCLEOTIDE SEQUENCE</scope>
    <source>
        <strain evidence="5">CBS6341</strain>
    </source>
</reference>
<organism evidence="5 6">
    <name type="scientific">Wickerhamomyces mucosus</name>
    <dbReference type="NCBI Taxonomy" id="1378264"/>
    <lineage>
        <taxon>Eukaryota</taxon>
        <taxon>Fungi</taxon>
        <taxon>Dikarya</taxon>
        <taxon>Ascomycota</taxon>
        <taxon>Saccharomycotina</taxon>
        <taxon>Saccharomycetes</taxon>
        <taxon>Phaffomycetales</taxon>
        <taxon>Wickerhamomycetaceae</taxon>
        <taxon>Wickerhamomyces</taxon>
    </lineage>
</organism>
<reference evidence="5" key="1">
    <citation type="journal article" date="2021" name="Open Biol.">
        <title>Shared evolutionary footprints suggest mitochondrial oxidative damage underlies multiple complex I losses in fungi.</title>
        <authorList>
            <person name="Schikora-Tamarit M.A."/>
            <person name="Marcet-Houben M."/>
            <person name="Nosek J."/>
            <person name="Gabaldon T."/>
        </authorList>
    </citation>
    <scope>NUCLEOTIDE SEQUENCE</scope>
    <source>
        <strain evidence="5">CBS6341</strain>
    </source>
</reference>
<dbReference type="GO" id="GO:0006629">
    <property type="term" value="P:lipid metabolic process"/>
    <property type="evidence" value="ECO:0007669"/>
    <property type="project" value="InterPro"/>
</dbReference>
<dbReference type="OrthoDB" id="4153866at2759"/>
<dbReference type="InterPro" id="IPR017946">
    <property type="entry name" value="PLC-like_Pdiesterase_TIM-brl"/>
</dbReference>
<evidence type="ECO:0000256" key="1">
    <source>
        <dbReference type="ARBA" id="ARBA00008858"/>
    </source>
</evidence>
<dbReference type="AlphaFoldDB" id="A0A9P8TB42"/>
<keyword evidence="4" id="KW-0472">Membrane</keyword>
<sequence length="433" mass="50370">MNPFDNILDDEEIQELRKNHNHLRIKFNVLSIFTIIFIFSGMVLFKREKFPTYLEDLLNQPPNRLLHNINQSNRSNYSNVENFQNSLVSNLNGGKGTIQLHSQNDYWRESPLFDALKSGIISIETDCWYLDGQDYELFIGHYKYQLTNYKTLNSLYLGNLNKILDDVNSYNYKNSIEGEEKKGVFNDDPTQTLYLTIDIKNNPELTFKTLQQNLEIFQLKNYLTYYNTTSNEWFKGPITIIISGENIPYDSIKNLTIRNTFIDSPLYEILDISNQSNHSEFELKYSNQLSIFASSSLEKLIDYRSSSLSNYDFVKYGLNDEQIQKLKQYISKAHELGLKVRIWDTSINYDSLYNSLKTNIGINNKGNNNNNIIWNQLKELEVDLLNVDNNVDLLNNDAMIAAIGVSNNNNNNNIKYHDIEDNYNDINSNNSLS</sequence>
<evidence type="ECO:0000256" key="4">
    <source>
        <dbReference type="SAM" id="Phobius"/>
    </source>
</evidence>
<evidence type="ECO:0000256" key="3">
    <source>
        <dbReference type="ARBA" id="ARBA00022729"/>
    </source>
</evidence>
<dbReference type="SUPFAM" id="SSF51695">
    <property type="entry name" value="PLC-like phosphodiesterases"/>
    <property type="match status" value="1"/>
</dbReference>
<evidence type="ECO:0000313" key="5">
    <source>
        <dbReference type="EMBL" id="KAH3672289.1"/>
    </source>
</evidence>
<proteinExistence type="inferred from homology"/>
<name>A0A9P8TB42_9ASCO</name>
<dbReference type="Proteomes" id="UP000769528">
    <property type="component" value="Unassembled WGS sequence"/>
</dbReference>